<organism evidence="2 3">
    <name type="scientific">Ricinus communis</name>
    <name type="common">Castor bean</name>
    <dbReference type="NCBI Taxonomy" id="3988"/>
    <lineage>
        <taxon>Eukaryota</taxon>
        <taxon>Viridiplantae</taxon>
        <taxon>Streptophyta</taxon>
        <taxon>Embryophyta</taxon>
        <taxon>Tracheophyta</taxon>
        <taxon>Spermatophyta</taxon>
        <taxon>Magnoliopsida</taxon>
        <taxon>eudicotyledons</taxon>
        <taxon>Gunneridae</taxon>
        <taxon>Pentapetalae</taxon>
        <taxon>rosids</taxon>
        <taxon>fabids</taxon>
        <taxon>Malpighiales</taxon>
        <taxon>Euphorbiaceae</taxon>
        <taxon>Acalyphoideae</taxon>
        <taxon>Acalypheae</taxon>
        <taxon>Ricinus</taxon>
    </lineage>
</organism>
<evidence type="ECO:0000259" key="1">
    <source>
        <dbReference type="Pfam" id="PF14244"/>
    </source>
</evidence>
<feature type="domain" description="Retrotransposon Copia-like N-terminal" evidence="1">
    <location>
        <begin position="33"/>
        <end position="57"/>
    </location>
</feature>
<dbReference type="Pfam" id="PF14244">
    <property type="entry name" value="Retrotran_gag_3"/>
    <property type="match status" value="1"/>
</dbReference>
<gene>
    <name evidence="2" type="ORF">RCOM_1594130</name>
</gene>
<protein>
    <recommendedName>
        <fullName evidence="1">Retrotransposon Copia-like N-terminal domain-containing protein</fullName>
    </recommendedName>
</protein>
<sequence>MEDQEENSEKSQRTTKRGEIIMQNYDDSPYILHPSDHLGLVFVTTPFTGENFASWKQPCMQKARVDSLTEVYNCRKQTHQILGDGKGMMPWNYKFVILCPIASVKQLRTPRKGKSSSVLTRFEQQY</sequence>
<dbReference type="EMBL" id="EQ973772">
    <property type="protein sequence ID" value="EEF52561.1"/>
    <property type="molecule type" value="Genomic_DNA"/>
</dbReference>
<dbReference type="InParanoid" id="B9R7T1"/>
<reference evidence="3" key="1">
    <citation type="journal article" date="2010" name="Nat. Biotechnol.">
        <title>Draft genome sequence of the oilseed species Ricinus communis.</title>
        <authorList>
            <person name="Chan A.P."/>
            <person name="Crabtree J."/>
            <person name="Zhao Q."/>
            <person name="Lorenzi H."/>
            <person name="Orvis J."/>
            <person name="Puiu D."/>
            <person name="Melake-Berhan A."/>
            <person name="Jones K.M."/>
            <person name="Redman J."/>
            <person name="Chen G."/>
            <person name="Cahoon E.B."/>
            <person name="Gedil M."/>
            <person name="Stanke M."/>
            <person name="Haas B.J."/>
            <person name="Wortman J.R."/>
            <person name="Fraser-Liggett C.M."/>
            <person name="Ravel J."/>
            <person name="Rabinowicz P.D."/>
        </authorList>
    </citation>
    <scope>NUCLEOTIDE SEQUENCE [LARGE SCALE GENOMIC DNA]</scope>
    <source>
        <strain evidence="3">cv. Hale</strain>
    </source>
</reference>
<name>B9R7T1_RICCO</name>
<dbReference type="InterPro" id="IPR029472">
    <property type="entry name" value="Copia-like_N"/>
</dbReference>
<keyword evidence="3" id="KW-1185">Reference proteome</keyword>
<dbReference type="AlphaFoldDB" id="B9R7T1"/>
<evidence type="ECO:0000313" key="3">
    <source>
        <dbReference type="Proteomes" id="UP000008311"/>
    </source>
</evidence>
<accession>B9R7T1</accession>
<dbReference type="Proteomes" id="UP000008311">
    <property type="component" value="Unassembled WGS sequence"/>
</dbReference>
<proteinExistence type="predicted"/>
<evidence type="ECO:0000313" key="2">
    <source>
        <dbReference type="EMBL" id="EEF52561.1"/>
    </source>
</evidence>